<evidence type="ECO:0000313" key="2">
    <source>
        <dbReference type="EMBL" id="RXK83691.1"/>
    </source>
</evidence>
<dbReference type="Proteomes" id="UP000290545">
    <property type="component" value="Unassembled WGS sequence"/>
</dbReference>
<feature type="signal peptide" evidence="1">
    <location>
        <begin position="1"/>
        <end position="18"/>
    </location>
</feature>
<dbReference type="PROSITE" id="PS51257">
    <property type="entry name" value="PROKAR_LIPOPROTEIN"/>
    <property type="match status" value="1"/>
</dbReference>
<dbReference type="SUPFAM" id="SSF49478">
    <property type="entry name" value="Cna protein B-type domain"/>
    <property type="match status" value="1"/>
</dbReference>
<dbReference type="OrthoDB" id="1409865at2"/>
<gene>
    <name evidence="2" type="ORF">ESB13_16555</name>
</gene>
<feature type="chain" id="PRO_5020728167" evidence="1">
    <location>
        <begin position="19"/>
        <end position="395"/>
    </location>
</feature>
<evidence type="ECO:0000256" key="1">
    <source>
        <dbReference type="SAM" id="SignalP"/>
    </source>
</evidence>
<name>A0A4Q1D7G4_9BACT</name>
<dbReference type="RefSeq" id="WP_129004743.1">
    <property type="nucleotide sequence ID" value="NZ_SDHZ01000002.1"/>
</dbReference>
<organism evidence="2 3">
    <name type="scientific">Filimonas effusa</name>
    <dbReference type="NCBI Taxonomy" id="2508721"/>
    <lineage>
        <taxon>Bacteria</taxon>
        <taxon>Pseudomonadati</taxon>
        <taxon>Bacteroidota</taxon>
        <taxon>Chitinophagia</taxon>
        <taxon>Chitinophagales</taxon>
        <taxon>Chitinophagaceae</taxon>
        <taxon>Filimonas</taxon>
    </lineage>
</organism>
<sequence length="395" mass="42643">MKIKYLAFLLSVSCLLFACRKSFYEYDTVNWGLKIVYPDTYSKKDVEGAKVTLKNTITGASSEFISDAGGSVSWRNITPGVYTVTVSRTLSLDEAESLTGNRGEVFLNGSISPLTVKGGDSTVTLQLKGSTVGGFVIKEYYYAGVPSAYFYDLFMEIYNNSTDTLYADSICMGNTKVNSTAGSVYGFLDSSNYVYLQHIWMVPGAGKDVPIAPGKSFIIAMDGINHKDDPLGNPNSPVNLGAGIADFETYFPYTNRDADAADVPNLIHVYAGTTAGFDWLPGVLGHGLVVFKHPDPQHLPTFTEPGTSATARFIRVPVASILDGVDCVANTAVTPDKKRLPATVDAGMTTVGGTYNGKSVRRKIKTEIDGRKILVDTNNSTADFEINSKPTPKGW</sequence>
<keyword evidence="3" id="KW-1185">Reference proteome</keyword>
<proteinExistence type="predicted"/>
<evidence type="ECO:0000313" key="3">
    <source>
        <dbReference type="Proteomes" id="UP000290545"/>
    </source>
</evidence>
<protein>
    <submittedName>
        <fullName evidence="2">DUF4876 domain-containing protein</fullName>
    </submittedName>
</protein>
<dbReference type="AlphaFoldDB" id="A0A4Q1D7G4"/>
<dbReference type="InterPro" id="IPR032627">
    <property type="entry name" value="DUF4876"/>
</dbReference>
<dbReference type="EMBL" id="SDHZ01000002">
    <property type="protein sequence ID" value="RXK83691.1"/>
    <property type="molecule type" value="Genomic_DNA"/>
</dbReference>
<comment type="caution">
    <text evidence="2">The sequence shown here is derived from an EMBL/GenBank/DDBJ whole genome shotgun (WGS) entry which is preliminary data.</text>
</comment>
<dbReference type="Pfam" id="PF16215">
    <property type="entry name" value="DUF4876"/>
    <property type="match status" value="1"/>
</dbReference>
<keyword evidence="1" id="KW-0732">Signal</keyword>
<reference evidence="2 3" key="1">
    <citation type="submission" date="2019-01" db="EMBL/GenBank/DDBJ databases">
        <title>Filimonas sp. strain TTM-71.</title>
        <authorList>
            <person name="Chen W.-M."/>
        </authorList>
    </citation>
    <scope>NUCLEOTIDE SEQUENCE [LARGE SCALE GENOMIC DNA]</scope>
    <source>
        <strain evidence="2 3">TTM-71</strain>
    </source>
</reference>
<accession>A0A4Q1D7G4</accession>